<accession>B0THJ0</accession>
<feature type="domain" description="GHMP kinase C-terminal" evidence="7">
    <location>
        <begin position="236"/>
        <end position="311"/>
    </location>
</feature>
<dbReference type="HOGENOM" id="CLU_048558_1_0_9"/>
<dbReference type="EMBL" id="CP000930">
    <property type="protein sequence ID" value="ABZ83428.1"/>
    <property type="molecule type" value="Genomic_DNA"/>
</dbReference>
<sequence>MIIARAPVRVSFLGGATDYPEFFQKHGGAVLGTAIDKYAFIAVSERFGEIFDEQIRIAYSRVEQVGSVDDIEHLPFRECLRRCGVTENVEVNYFANLPAFTGLGSSSTFVATLLQALYAYKGVFVHGMDLAYETIDMERKVLKESVGCQDQVFAAMGGFNLIEFRGERDIVVNRLPLSPGRVLEFQEHLMMFFTGIKRRAEEVVKKQIKRMDLNEERLKRMLMMVDDGYKILTGNKAIEEFGNLLHQSWCEKRSLESTITNSEIDNMYNAGMEAGAIGGKLLGAGGGGFILFFVPPERKQAVRERLKNYYELKFNINAPGSQIILNQ</sequence>
<keyword evidence="4" id="KW-0067">ATP-binding</keyword>
<dbReference type="PANTHER" id="PTHR32463">
    <property type="entry name" value="L-FUCOSE KINASE"/>
    <property type="match status" value="1"/>
</dbReference>
<reference evidence="8 9" key="1">
    <citation type="journal article" date="2008" name="J. Bacteriol.">
        <title>The genome of Heliobacterium modesticaldum, a phototrophic representative of the Firmicutes containing the simplest photosynthetic apparatus.</title>
        <authorList>
            <person name="Sattley W.M."/>
            <person name="Madigan M.T."/>
            <person name="Swingley W.D."/>
            <person name="Cheung P.C."/>
            <person name="Clocksin K.M."/>
            <person name="Conrad A.L."/>
            <person name="Dejesa L.C."/>
            <person name="Honchak B.M."/>
            <person name="Jung D.O."/>
            <person name="Karbach L.E."/>
            <person name="Kurdoglu A."/>
            <person name="Lahiri S."/>
            <person name="Mastrian S.D."/>
            <person name="Page L.E."/>
            <person name="Taylor H.L."/>
            <person name="Wang Z.T."/>
            <person name="Raymond J."/>
            <person name="Chen M."/>
            <person name="Blankenship R.E."/>
            <person name="Touchman J.W."/>
        </authorList>
    </citation>
    <scope>NUCLEOTIDE SEQUENCE [LARGE SCALE GENOMIC DNA]</scope>
    <source>
        <strain evidence="9">ATCC 51547 / Ice1</strain>
    </source>
</reference>
<dbReference type="STRING" id="498761.HM1_1146"/>
<dbReference type="GO" id="GO:0042352">
    <property type="term" value="P:GDP-L-fucose salvage"/>
    <property type="evidence" value="ECO:0007669"/>
    <property type="project" value="TreeGrafter"/>
</dbReference>
<dbReference type="AlphaFoldDB" id="B0THJ0"/>
<evidence type="ECO:0000256" key="2">
    <source>
        <dbReference type="ARBA" id="ARBA00022741"/>
    </source>
</evidence>
<dbReference type="InterPro" id="IPR014606">
    <property type="entry name" value="Heptose_7-P_kinase"/>
</dbReference>
<dbReference type="InterPro" id="IPR052203">
    <property type="entry name" value="GHMP_Kinase-Related"/>
</dbReference>
<dbReference type="Proteomes" id="UP000008550">
    <property type="component" value="Chromosome"/>
</dbReference>
<keyword evidence="2" id="KW-0547">Nucleotide-binding</keyword>
<proteinExistence type="inferred from homology"/>
<keyword evidence="3 8" id="KW-0418">Kinase</keyword>
<keyword evidence="9" id="KW-1185">Reference proteome</keyword>
<evidence type="ECO:0000256" key="1">
    <source>
        <dbReference type="ARBA" id="ARBA00022679"/>
    </source>
</evidence>
<dbReference type="SUPFAM" id="SSF55060">
    <property type="entry name" value="GHMP Kinase, C-terminal domain"/>
    <property type="match status" value="1"/>
</dbReference>
<evidence type="ECO:0000256" key="5">
    <source>
        <dbReference type="ARBA" id="ARBA00038121"/>
    </source>
</evidence>
<organism evidence="8 9">
    <name type="scientific">Heliobacterium modesticaldum (strain ATCC 51547 / Ice1)</name>
    <dbReference type="NCBI Taxonomy" id="498761"/>
    <lineage>
        <taxon>Bacteria</taxon>
        <taxon>Bacillati</taxon>
        <taxon>Bacillota</taxon>
        <taxon>Clostridia</taxon>
        <taxon>Eubacteriales</taxon>
        <taxon>Heliobacteriaceae</taxon>
        <taxon>Heliomicrobium</taxon>
    </lineage>
</organism>
<name>B0THJ0_HELMI</name>
<dbReference type="Gene3D" id="3.30.230.120">
    <property type="match status" value="1"/>
</dbReference>
<dbReference type="OrthoDB" id="9812992at2"/>
<dbReference type="InterPro" id="IPR036554">
    <property type="entry name" value="GHMP_kinase_C_sf"/>
</dbReference>
<dbReference type="InterPro" id="IPR013750">
    <property type="entry name" value="GHMP_kinase_C_dom"/>
</dbReference>
<dbReference type="GO" id="GO:0050201">
    <property type="term" value="F:fucokinase activity"/>
    <property type="evidence" value="ECO:0007669"/>
    <property type="project" value="TreeGrafter"/>
</dbReference>
<dbReference type="RefSeq" id="WP_012281958.1">
    <property type="nucleotide sequence ID" value="NC_010337.2"/>
</dbReference>
<keyword evidence="1" id="KW-0808">Transferase</keyword>
<gene>
    <name evidence="8" type="ORF">HM1_1146</name>
</gene>
<comment type="similarity">
    <text evidence="5">Belongs to the GHMP kinase family.</text>
</comment>
<dbReference type="InterPro" id="IPR020568">
    <property type="entry name" value="Ribosomal_Su5_D2-typ_SF"/>
</dbReference>
<evidence type="ECO:0000256" key="4">
    <source>
        <dbReference type="ARBA" id="ARBA00022840"/>
    </source>
</evidence>
<dbReference type="InterPro" id="IPR001174">
    <property type="entry name" value="HddA/FKP"/>
</dbReference>
<dbReference type="PANTHER" id="PTHR32463:SF0">
    <property type="entry name" value="L-FUCOSE KINASE"/>
    <property type="match status" value="1"/>
</dbReference>
<evidence type="ECO:0000313" key="9">
    <source>
        <dbReference type="Proteomes" id="UP000008550"/>
    </source>
</evidence>
<dbReference type="InterPro" id="IPR006204">
    <property type="entry name" value="GHMP_kinase_N_dom"/>
</dbReference>
<dbReference type="GO" id="GO:0005524">
    <property type="term" value="F:ATP binding"/>
    <property type="evidence" value="ECO:0007669"/>
    <property type="project" value="UniProtKB-KW"/>
</dbReference>
<dbReference type="KEGG" id="hmo:HM1_1146"/>
<evidence type="ECO:0000256" key="3">
    <source>
        <dbReference type="ARBA" id="ARBA00022777"/>
    </source>
</evidence>
<evidence type="ECO:0000313" key="8">
    <source>
        <dbReference type="EMBL" id="ABZ83428.1"/>
    </source>
</evidence>
<evidence type="ECO:0000259" key="7">
    <source>
        <dbReference type="Pfam" id="PF08544"/>
    </source>
</evidence>
<dbReference type="PRINTS" id="PR00960">
    <property type="entry name" value="LMBPPROTEIN"/>
</dbReference>
<protein>
    <submittedName>
        <fullName evidence="8">Ghmp kinase, putative</fullName>
    </submittedName>
</protein>
<dbReference type="Pfam" id="PF08544">
    <property type="entry name" value="GHMP_kinases_C"/>
    <property type="match status" value="1"/>
</dbReference>
<evidence type="ECO:0000259" key="6">
    <source>
        <dbReference type="Pfam" id="PF00288"/>
    </source>
</evidence>
<feature type="domain" description="GHMP kinase N-terminal" evidence="6">
    <location>
        <begin position="80"/>
        <end position="158"/>
    </location>
</feature>
<dbReference type="SUPFAM" id="SSF54211">
    <property type="entry name" value="Ribosomal protein S5 domain 2-like"/>
    <property type="match status" value="1"/>
</dbReference>
<dbReference type="PIRSF" id="PIRSF036406">
    <property type="entry name" value="Hept_kin"/>
    <property type="match status" value="1"/>
</dbReference>
<dbReference type="eggNOG" id="COG2605">
    <property type="taxonomic scope" value="Bacteria"/>
</dbReference>
<dbReference type="Pfam" id="PF00288">
    <property type="entry name" value="GHMP_kinases_N"/>
    <property type="match status" value="1"/>
</dbReference>